<comment type="subcellular location">
    <subcellularLocation>
        <location evidence="1">Secreted</location>
    </subcellularLocation>
</comment>
<reference evidence="12 13" key="1">
    <citation type="submission" date="2024-08" db="EMBL/GenBank/DDBJ databases">
        <authorList>
            <person name="Cucini C."/>
            <person name="Frati F."/>
        </authorList>
    </citation>
    <scope>NUCLEOTIDE SEQUENCE [LARGE SCALE GENOMIC DNA]</scope>
</reference>
<proteinExistence type="inferred from homology"/>
<gene>
    <name evidence="12" type="ORF">ODALV1_LOCUS847</name>
</gene>
<evidence type="ECO:0000256" key="3">
    <source>
        <dbReference type="ARBA" id="ARBA00022525"/>
    </source>
</evidence>
<name>A0ABP1PQS6_9HEXA</name>
<evidence type="ECO:0000256" key="8">
    <source>
        <dbReference type="ARBA" id="ARBA00023026"/>
    </source>
</evidence>
<evidence type="ECO:0000256" key="6">
    <source>
        <dbReference type="ARBA" id="ARBA00022679"/>
    </source>
</evidence>
<evidence type="ECO:0000313" key="13">
    <source>
        <dbReference type="Proteomes" id="UP001642540"/>
    </source>
</evidence>
<dbReference type="PANTHER" id="PTHR10339:SF25">
    <property type="entry name" value="SECRETED EXOENZYME S"/>
    <property type="match status" value="1"/>
</dbReference>
<dbReference type="PROSITE" id="PS51996">
    <property type="entry name" value="TR_MART"/>
    <property type="match status" value="1"/>
</dbReference>
<protein>
    <recommendedName>
        <fullName evidence="10">NAD(P)(+)--arginine ADP-ribosyltransferase</fullName>
        <ecNumber evidence="10">2.4.2.31</ecNumber>
    </recommendedName>
    <alternativeName>
        <fullName evidence="10">Mono(ADP-ribosyl)transferase</fullName>
    </alternativeName>
</protein>
<dbReference type="Gene3D" id="3.90.176.10">
    <property type="entry name" value="Toxin ADP-ribosyltransferase, Chain A, domain 1"/>
    <property type="match status" value="1"/>
</dbReference>
<dbReference type="PANTHER" id="PTHR10339">
    <property type="entry name" value="ADP-RIBOSYLTRANSFERASE"/>
    <property type="match status" value="1"/>
</dbReference>
<keyword evidence="8" id="KW-0843">Virulence</keyword>
<dbReference type="Proteomes" id="UP001642540">
    <property type="component" value="Unassembled WGS sequence"/>
</dbReference>
<evidence type="ECO:0000256" key="10">
    <source>
        <dbReference type="RuleBase" id="RU361228"/>
    </source>
</evidence>
<evidence type="ECO:0000256" key="4">
    <source>
        <dbReference type="ARBA" id="ARBA00022656"/>
    </source>
</evidence>
<keyword evidence="10" id="KW-0520">NAD</keyword>
<dbReference type="SUPFAM" id="SSF56399">
    <property type="entry name" value="ADP-ribosylation"/>
    <property type="match status" value="1"/>
</dbReference>
<evidence type="ECO:0000313" key="12">
    <source>
        <dbReference type="EMBL" id="CAL8069593.1"/>
    </source>
</evidence>
<evidence type="ECO:0000256" key="9">
    <source>
        <dbReference type="ARBA" id="ARBA00047597"/>
    </source>
</evidence>
<evidence type="ECO:0000256" key="7">
    <source>
        <dbReference type="ARBA" id="ARBA00022695"/>
    </source>
</evidence>
<keyword evidence="7" id="KW-0548">Nucleotidyltransferase</keyword>
<keyword evidence="3" id="KW-0964">Secreted</keyword>
<evidence type="ECO:0000256" key="2">
    <source>
        <dbReference type="ARBA" id="ARBA00009558"/>
    </source>
</evidence>
<comment type="caution">
    <text evidence="12">The sequence shown here is derived from an EMBL/GenBank/DDBJ whole genome shotgun (WGS) entry which is preliminary data.</text>
</comment>
<dbReference type="InterPro" id="IPR000768">
    <property type="entry name" value="ART"/>
</dbReference>
<feature type="chain" id="PRO_5044970288" description="NAD(P)(+)--arginine ADP-ribosyltransferase" evidence="10">
    <location>
        <begin position="22"/>
        <end position="401"/>
    </location>
</feature>
<evidence type="ECO:0000256" key="1">
    <source>
        <dbReference type="ARBA" id="ARBA00004613"/>
    </source>
</evidence>
<dbReference type="Pfam" id="PF01129">
    <property type="entry name" value="ART"/>
    <property type="match status" value="1"/>
</dbReference>
<keyword evidence="5 10" id="KW-0328">Glycosyltransferase</keyword>
<dbReference type="EMBL" id="CAXLJM020000004">
    <property type="protein sequence ID" value="CAL8069593.1"/>
    <property type="molecule type" value="Genomic_DNA"/>
</dbReference>
<evidence type="ECO:0000256" key="11">
    <source>
        <dbReference type="SAM" id="MobiDB-lite"/>
    </source>
</evidence>
<keyword evidence="10" id="KW-0521">NADP</keyword>
<keyword evidence="6 10" id="KW-0808">Transferase</keyword>
<comment type="catalytic activity">
    <reaction evidence="9 10">
        <text>L-arginyl-[protein] + NAD(+) = N(omega)-(ADP-D-ribosyl)-L-arginyl-[protein] + nicotinamide + H(+)</text>
        <dbReference type="Rhea" id="RHEA:19149"/>
        <dbReference type="Rhea" id="RHEA-COMP:10532"/>
        <dbReference type="Rhea" id="RHEA-COMP:15087"/>
        <dbReference type="ChEBI" id="CHEBI:15378"/>
        <dbReference type="ChEBI" id="CHEBI:17154"/>
        <dbReference type="ChEBI" id="CHEBI:29965"/>
        <dbReference type="ChEBI" id="CHEBI:57540"/>
        <dbReference type="ChEBI" id="CHEBI:142554"/>
        <dbReference type="EC" id="2.4.2.31"/>
    </reaction>
</comment>
<dbReference type="InterPro" id="IPR050999">
    <property type="entry name" value="ADP-ribosyltransferase_ARG"/>
</dbReference>
<comment type="similarity">
    <text evidence="2 10">Belongs to the Arg-specific ADP-ribosyltransferase family.</text>
</comment>
<keyword evidence="13" id="KW-1185">Reference proteome</keyword>
<keyword evidence="10" id="KW-0732">Signal</keyword>
<organism evidence="12 13">
    <name type="scientific">Orchesella dallaii</name>
    <dbReference type="NCBI Taxonomy" id="48710"/>
    <lineage>
        <taxon>Eukaryota</taxon>
        <taxon>Metazoa</taxon>
        <taxon>Ecdysozoa</taxon>
        <taxon>Arthropoda</taxon>
        <taxon>Hexapoda</taxon>
        <taxon>Collembola</taxon>
        <taxon>Entomobryomorpha</taxon>
        <taxon>Entomobryoidea</taxon>
        <taxon>Orchesellidae</taxon>
        <taxon>Orchesellinae</taxon>
        <taxon>Orchesella</taxon>
    </lineage>
</organism>
<feature type="region of interest" description="Disordered" evidence="11">
    <location>
        <begin position="44"/>
        <end position="68"/>
    </location>
</feature>
<keyword evidence="4" id="KW-0800">Toxin</keyword>
<sequence>MSRFMVSITIAVLFCSYFAHGDHIKNSSNTPVRKIHLIDEEKYKNPSEDSDEDFYNNSNITNQEPESDIANDIEDTEEENDTIDSVAEAIVLDHIEFVLLRLKHIASKISSNITEILTVQKEEFQQNELYENGWKVAVEKFYVEGIKERVFNNTSPDSIVHKVPVEYHIALVAFTLSSPPLHVGFNKDTRDICSGTDIGNYQWKSYFKLLHLAIETLGTQVDKWVDRNRFLYRGSNLAFHLEEGQILAFQQFSSSSVSLGVAEIFAENGNATNFRTIFEYQGFYNGTAVALWDHSDYPWEMEVLFTPIQAFQVDSVHVGIHYTRYVLIKHEEPSRPDYNDVYAHPGIKNEADRLTISGKSDFFNGDDDEGDDASAGDNIHVRFKSVLSLFFLSYLCQRVMF</sequence>
<evidence type="ECO:0000256" key="5">
    <source>
        <dbReference type="ARBA" id="ARBA00022676"/>
    </source>
</evidence>
<dbReference type="EC" id="2.4.2.31" evidence="10"/>
<feature type="compositionally biased region" description="Polar residues" evidence="11">
    <location>
        <begin position="55"/>
        <end position="64"/>
    </location>
</feature>
<feature type="signal peptide" evidence="10">
    <location>
        <begin position="1"/>
        <end position="21"/>
    </location>
</feature>
<accession>A0ABP1PQS6</accession>